<dbReference type="PANTHER" id="PTHR30563:SF0">
    <property type="entry name" value="DNA RECOMBINATION PROTEIN RMUC"/>
    <property type="match status" value="1"/>
</dbReference>
<gene>
    <name evidence="3" type="ORF">UFOPK2992_01694</name>
</gene>
<dbReference type="Pfam" id="PF02646">
    <property type="entry name" value="RmuC"/>
    <property type="match status" value="1"/>
</dbReference>
<organism evidence="3">
    <name type="scientific">freshwater metagenome</name>
    <dbReference type="NCBI Taxonomy" id="449393"/>
    <lineage>
        <taxon>unclassified sequences</taxon>
        <taxon>metagenomes</taxon>
        <taxon>ecological metagenomes</taxon>
    </lineage>
</organism>
<evidence type="ECO:0000313" key="3">
    <source>
        <dbReference type="EMBL" id="CAB4812864.1"/>
    </source>
</evidence>
<evidence type="ECO:0000256" key="2">
    <source>
        <dbReference type="ARBA" id="ARBA00023172"/>
    </source>
</evidence>
<keyword evidence="2" id="KW-0233">DNA recombination</keyword>
<evidence type="ECO:0000256" key="1">
    <source>
        <dbReference type="ARBA" id="ARBA00023054"/>
    </source>
</evidence>
<dbReference type="GO" id="GO:0006310">
    <property type="term" value="P:DNA recombination"/>
    <property type="evidence" value="ECO:0007669"/>
    <property type="project" value="UniProtKB-KW"/>
</dbReference>
<name>A0A6J6YX09_9ZZZZ</name>
<proteinExistence type="predicted"/>
<dbReference type="EMBL" id="CAFAAI010000340">
    <property type="protein sequence ID" value="CAB4812864.1"/>
    <property type="molecule type" value="Genomic_DNA"/>
</dbReference>
<dbReference type="PANTHER" id="PTHR30563">
    <property type="entry name" value="DNA RECOMBINATION PROTEIN RMUC"/>
    <property type="match status" value="1"/>
</dbReference>
<accession>A0A6J6YX09</accession>
<protein>
    <submittedName>
        <fullName evidence="3">Unannotated protein</fullName>
    </submittedName>
</protein>
<sequence>MNTALTVAVTAIVVLLVCLVLMSRQQLGTQSATATADLSAKKDIIDARLGQIQTEVRSDIDRLVSIMSQLGDATSQRFGQVDQSLRDHVEITRRLSSTTQSLGEALASPNNRGQWGERMAEDIIRSAGLIEHKQYLKRTAVAGAEQGIPDFTFLLPKGHVLFMDVKFPMAAYLRYLDAETDLEQSTHRATFLRDVRMRVKELAKREYALADTRPAVDNVLLFVPNETLSAFIHETDPDLIDEAMKQHVVICSPLTLFAFLGVIRQAFDNFMIEQTSHEMLQILGQFGQQWTKYSQAVDKVKRQFDTVASSFHELAGTRRRALERPLKDLEALRLNRGVTVEGELFGTTVLEIDEHIDEHIDELA</sequence>
<dbReference type="InterPro" id="IPR003798">
    <property type="entry name" value="DNA_recombination_RmuC"/>
</dbReference>
<keyword evidence="1" id="KW-0175">Coiled coil</keyword>
<dbReference type="AlphaFoldDB" id="A0A6J6YX09"/>
<reference evidence="3" key="1">
    <citation type="submission" date="2020-05" db="EMBL/GenBank/DDBJ databases">
        <authorList>
            <person name="Chiriac C."/>
            <person name="Salcher M."/>
            <person name="Ghai R."/>
            <person name="Kavagutti S V."/>
        </authorList>
    </citation>
    <scope>NUCLEOTIDE SEQUENCE</scope>
</reference>